<name>A0A8S5NSN8_9CAUD</name>
<protein>
    <submittedName>
        <fullName evidence="1">Uncharacterized protein</fullName>
    </submittedName>
</protein>
<accession>A0A8S5NSN8</accession>
<evidence type="ECO:0000313" key="1">
    <source>
        <dbReference type="EMBL" id="DAD97805.1"/>
    </source>
</evidence>
<proteinExistence type="predicted"/>
<sequence>MNQKITISQKGSRTIYRLGRRIVCYRDGYRVYFGKPSDVTHNTFDALSENIAHEYCLKVCERKKWERVKYNNPVAYNAHRVLNALA</sequence>
<organism evidence="1">
    <name type="scientific">Myoviridae sp. ctkmZ20</name>
    <dbReference type="NCBI Taxonomy" id="2825166"/>
    <lineage>
        <taxon>Viruses</taxon>
        <taxon>Duplodnaviria</taxon>
        <taxon>Heunggongvirae</taxon>
        <taxon>Uroviricota</taxon>
        <taxon>Caudoviricetes</taxon>
    </lineage>
</organism>
<dbReference type="EMBL" id="BK015248">
    <property type="protein sequence ID" value="DAD97805.1"/>
    <property type="molecule type" value="Genomic_DNA"/>
</dbReference>
<reference evidence="1" key="1">
    <citation type="journal article" date="2021" name="Proc. Natl. Acad. Sci. U.S.A.">
        <title>A Catalog of Tens of Thousands of Viruses from Human Metagenomes Reveals Hidden Associations with Chronic Diseases.</title>
        <authorList>
            <person name="Tisza M.J."/>
            <person name="Buck C.B."/>
        </authorList>
    </citation>
    <scope>NUCLEOTIDE SEQUENCE</scope>
    <source>
        <strain evidence="1">CtkmZ20</strain>
    </source>
</reference>